<evidence type="ECO:0000313" key="2">
    <source>
        <dbReference type="Proteomes" id="UP000184603"/>
    </source>
</evidence>
<protein>
    <submittedName>
        <fullName evidence="1">Uncharacterized protein</fullName>
    </submittedName>
</protein>
<name>A0A1M7Y5R8_9BACT</name>
<dbReference type="OrthoDB" id="5430742at2"/>
<reference evidence="1 2" key="1">
    <citation type="submission" date="2016-12" db="EMBL/GenBank/DDBJ databases">
        <authorList>
            <person name="Song W.-J."/>
            <person name="Kurnit D.M."/>
        </authorList>
    </citation>
    <scope>NUCLEOTIDE SEQUENCE [LARGE SCALE GENOMIC DNA]</scope>
    <source>
        <strain evidence="1 2">DSM 18488</strain>
    </source>
</reference>
<accession>A0A1M7Y5R8</accession>
<dbReference type="AlphaFoldDB" id="A0A1M7Y5R8"/>
<proteinExistence type="predicted"/>
<dbReference type="EMBL" id="FRFE01000008">
    <property type="protein sequence ID" value="SHO47865.1"/>
    <property type="molecule type" value="Genomic_DNA"/>
</dbReference>
<keyword evidence="2" id="KW-1185">Reference proteome</keyword>
<dbReference type="Proteomes" id="UP000184603">
    <property type="component" value="Unassembled WGS sequence"/>
</dbReference>
<sequence>MKDKGSDLPASWEEEIWESQPLMKRGKIKQDTYLTCWCPQCGTGLNEGDQAVFEIVNNEGQIGTSKVAAYLNVLEQESSIHIEKDEEITDVRCPHCHVSFIEVGRVCKEEKCKRVCDGQQCKLIKIHVSVSNSKRLELISCVRRSCRWYEMNEEDNERLILRDSHEW</sequence>
<dbReference type="RefSeq" id="WP_073613314.1">
    <property type="nucleotide sequence ID" value="NZ_FRFE01000008.1"/>
</dbReference>
<gene>
    <name evidence="1" type="ORF">SAMN02745220_02010</name>
</gene>
<dbReference type="STRING" id="1121416.SAMN02745220_02010"/>
<evidence type="ECO:0000313" key="1">
    <source>
        <dbReference type="EMBL" id="SHO47865.1"/>
    </source>
</evidence>
<organism evidence="1 2">
    <name type="scientific">Desulfopila aestuarii DSM 18488</name>
    <dbReference type="NCBI Taxonomy" id="1121416"/>
    <lineage>
        <taxon>Bacteria</taxon>
        <taxon>Pseudomonadati</taxon>
        <taxon>Thermodesulfobacteriota</taxon>
        <taxon>Desulfobulbia</taxon>
        <taxon>Desulfobulbales</taxon>
        <taxon>Desulfocapsaceae</taxon>
        <taxon>Desulfopila</taxon>
    </lineage>
</organism>